<accession>A0A060H477</accession>
<dbReference type="Proteomes" id="UP000027215">
    <property type="component" value="Chromosome"/>
</dbReference>
<dbReference type="EMBL" id="CP006696">
    <property type="protein sequence ID" value="AIC11574.1"/>
    <property type="molecule type" value="Genomic_DNA"/>
</dbReference>
<dbReference type="AlphaFoldDB" id="A0A060H477"/>
<evidence type="ECO:0000313" key="2">
    <source>
        <dbReference type="Proteomes" id="UP000027215"/>
    </source>
</evidence>
<reference evidence="1 2" key="1">
    <citation type="submission" date="2013-08" db="EMBL/GenBank/DDBJ databases">
        <authorList>
            <person name="Stouthamer R."/>
            <person name="Nunney L."/>
        </authorList>
    </citation>
    <scope>NUCLEOTIDE SEQUENCE [LARGE SCALE GENOMIC DNA]</scope>
    <source>
        <strain evidence="2">ann-1</strain>
    </source>
</reference>
<proteinExistence type="predicted"/>
<evidence type="ECO:0000313" key="1">
    <source>
        <dbReference type="EMBL" id="AIC11574.1"/>
    </source>
</evidence>
<dbReference type="KEGG" id="xfs:D934_11240"/>
<gene>
    <name evidence="1" type="ORF">D934_11240</name>
</gene>
<organism evidence="1 2">
    <name type="scientific">Xylella fastidiosa subsp. sandyi Ann-1</name>
    <dbReference type="NCBI Taxonomy" id="155920"/>
    <lineage>
        <taxon>Bacteria</taxon>
        <taxon>Pseudomonadati</taxon>
        <taxon>Pseudomonadota</taxon>
        <taxon>Gammaproteobacteria</taxon>
        <taxon>Lysobacterales</taxon>
        <taxon>Lysobacteraceae</taxon>
        <taxon>Xylella</taxon>
    </lineage>
</organism>
<sequence length="202" mass="20891">MMMSAQTHKKAPPGEAGVGIQVKQAEEASRQLFTGSHDANVCRTLEGSCGENGPLQQRGAGIDPALHRTRRAGREAWVMLGRWGCGYADTRAAAGGACEPSIKNIALSRGCARVVVVCGNASVAGSVLLGPERVYEGIGGEVIGCSWCRYYGVAVSASRLRQQQEALLLGRSGSAACQPSGCTDGGAVNGTALAVGGWRGWE</sequence>
<dbReference type="PATRIC" id="fig|155920.8.peg.2636"/>
<dbReference type="HOGENOM" id="CLU_1354166_0_0_6"/>
<protein>
    <submittedName>
        <fullName evidence="1">Uncharacterized protein</fullName>
    </submittedName>
</protein>
<name>A0A060H477_XYLFS</name>